<dbReference type="EMBL" id="UXUI01008026">
    <property type="protein sequence ID" value="VDD90260.1"/>
    <property type="molecule type" value="Genomic_DNA"/>
</dbReference>
<sequence>MLDDVDQFLIDDVWEAVCRKKGFGFEVCNLDDERLKFVEALTELFSKLLSCSDESVVKEIIRNFGLSQEGSLDVAVLMCFVAMLFGTEARSDLLIKLTVYGVYFRISEGYSGGSVKDYVEKLWELKYKKESFEWSIDVIMGSSLCCKSLHPKIKLCIGEHNIEMNTAKFATLRYEVARALKRMDTYHDRRVPPLRVSD</sequence>
<reference evidence="1 2" key="2">
    <citation type="submission" date="2018-10" db="EMBL/GenBank/DDBJ databases">
        <authorList>
            <consortium name="Pathogen Informatics"/>
        </authorList>
    </citation>
    <scope>NUCLEOTIDE SEQUENCE [LARGE SCALE GENOMIC DNA]</scope>
</reference>
<reference evidence="3" key="1">
    <citation type="submission" date="2016-04" db="UniProtKB">
        <authorList>
            <consortium name="WormBaseParasite"/>
        </authorList>
    </citation>
    <scope>IDENTIFICATION</scope>
</reference>
<keyword evidence="2" id="KW-1185">Reference proteome</keyword>
<dbReference type="AlphaFoldDB" id="A0A158QAJ2"/>
<evidence type="ECO:0000313" key="2">
    <source>
        <dbReference type="Proteomes" id="UP000274131"/>
    </source>
</evidence>
<gene>
    <name evidence="1" type="ORF">EVEC_LOCUS5011</name>
</gene>
<accession>A0A158QAJ2</accession>
<dbReference type="OrthoDB" id="5773249at2759"/>
<evidence type="ECO:0000313" key="3">
    <source>
        <dbReference type="WBParaSite" id="EVEC_0000538001-mRNA-1"/>
    </source>
</evidence>
<dbReference type="Proteomes" id="UP000274131">
    <property type="component" value="Unassembled WGS sequence"/>
</dbReference>
<organism evidence="3">
    <name type="scientific">Enterobius vermicularis</name>
    <name type="common">Human pinworm</name>
    <dbReference type="NCBI Taxonomy" id="51028"/>
    <lineage>
        <taxon>Eukaryota</taxon>
        <taxon>Metazoa</taxon>
        <taxon>Ecdysozoa</taxon>
        <taxon>Nematoda</taxon>
        <taxon>Chromadorea</taxon>
        <taxon>Rhabditida</taxon>
        <taxon>Spirurina</taxon>
        <taxon>Oxyuridomorpha</taxon>
        <taxon>Oxyuroidea</taxon>
        <taxon>Oxyuridae</taxon>
        <taxon>Enterobius</taxon>
    </lineage>
</organism>
<name>A0A158QAJ2_ENTVE</name>
<evidence type="ECO:0000313" key="1">
    <source>
        <dbReference type="EMBL" id="VDD90260.1"/>
    </source>
</evidence>
<proteinExistence type="predicted"/>
<protein>
    <submittedName>
        <fullName evidence="3">COMM domain-containing protein</fullName>
    </submittedName>
</protein>
<dbReference type="WBParaSite" id="EVEC_0000538001-mRNA-1">
    <property type="protein sequence ID" value="EVEC_0000538001-mRNA-1"/>
    <property type="gene ID" value="EVEC_0000538001"/>
</dbReference>